<protein>
    <submittedName>
        <fullName evidence="1">Uncharacterized protein</fullName>
    </submittedName>
</protein>
<sequence>MTDGRPCSAALGVSSTMPLKKSRDERASLVTLMSSEDRISPTDRDASGRYLFILNWVAILSKHSATRDTCVTHLLEHDGEPSSTDAWSRHSLLISAALQPAALSAREAAAAVKADL</sequence>
<name>A0A4Z2H516_9TELE</name>
<accession>A0A4Z2H516</accession>
<evidence type="ECO:0000313" key="2">
    <source>
        <dbReference type="Proteomes" id="UP000314294"/>
    </source>
</evidence>
<organism evidence="1 2">
    <name type="scientific">Liparis tanakae</name>
    <name type="common">Tanaka's snailfish</name>
    <dbReference type="NCBI Taxonomy" id="230148"/>
    <lineage>
        <taxon>Eukaryota</taxon>
        <taxon>Metazoa</taxon>
        <taxon>Chordata</taxon>
        <taxon>Craniata</taxon>
        <taxon>Vertebrata</taxon>
        <taxon>Euteleostomi</taxon>
        <taxon>Actinopterygii</taxon>
        <taxon>Neopterygii</taxon>
        <taxon>Teleostei</taxon>
        <taxon>Neoteleostei</taxon>
        <taxon>Acanthomorphata</taxon>
        <taxon>Eupercaria</taxon>
        <taxon>Perciformes</taxon>
        <taxon>Cottioidei</taxon>
        <taxon>Cottales</taxon>
        <taxon>Liparidae</taxon>
        <taxon>Liparis</taxon>
    </lineage>
</organism>
<keyword evidence="2" id="KW-1185">Reference proteome</keyword>
<evidence type="ECO:0000313" key="1">
    <source>
        <dbReference type="EMBL" id="TNN60957.1"/>
    </source>
</evidence>
<proteinExistence type="predicted"/>
<dbReference type="AlphaFoldDB" id="A0A4Z2H516"/>
<gene>
    <name evidence="1" type="ORF">EYF80_028837</name>
</gene>
<dbReference type="Proteomes" id="UP000314294">
    <property type="component" value="Unassembled WGS sequence"/>
</dbReference>
<comment type="caution">
    <text evidence="1">The sequence shown here is derived from an EMBL/GenBank/DDBJ whole genome shotgun (WGS) entry which is preliminary data.</text>
</comment>
<dbReference type="EMBL" id="SRLO01000324">
    <property type="protein sequence ID" value="TNN60957.1"/>
    <property type="molecule type" value="Genomic_DNA"/>
</dbReference>
<reference evidence="1 2" key="1">
    <citation type="submission" date="2019-03" db="EMBL/GenBank/DDBJ databases">
        <title>First draft genome of Liparis tanakae, snailfish: a comprehensive survey of snailfish specific genes.</title>
        <authorList>
            <person name="Kim W."/>
            <person name="Song I."/>
            <person name="Jeong J.-H."/>
            <person name="Kim D."/>
            <person name="Kim S."/>
            <person name="Ryu S."/>
            <person name="Song J.Y."/>
            <person name="Lee S.K."/>
        </authorList>
    </citation>
    <scope>NUCLEOTIDE SEQUENCE [LARGE SCALE GENOMIC DNA]</scope>
    <source>
        <tissue evidence="1">Muscle</tissue>
    </source>
</reference>